<dbReference type="EMBL" id="BGZK01000894">
    <property type="protein sequence ID" value="GBP64317.1"/>
    <property type="molecule type" value="Genomic_DNA"/>
</dbReference>
<proteinExistence type="predicted"/>
<keyword evidence="3" id="KW-1185">Reference proteome</keyword>
<feature type="region of interest" description="Disordered" evidence="1">
    <location>
        <begin position="1"/>
        <end position="27"/>
    </location>
</feature>
<evidence type="ECO:0000256" key="1">
    <source>
        <dbReference type="SAM" id="MobiDB-lite"/>
    </source>
</evidence>
<organism evidence="2 3">
    <name type="scientific">Eumeta variegata</name>
    <name type="common">Bagworm moth</name>
    <name type="synonym">Eumeta japonica</name>
    <dbReference type="NCBI Taxonomy" id="151549"/>
    <lineage>
        <taxon>Eukaryota</taxon>
        <taxon>Metazoa</taxon>
        <taxon>Ecdysozoa</taxon>
        <taxon>Arthropoda</taxon>
        <taxon>Hexapoda</taxon>
        <taxon>Insecta</taxon>
        <taxon>Pterygota</taxon>
        <taxon>Neoptera</taxon>
        <taxon>Endopterygota</taxon>
        <taxon>Lepidoptera</taxon>
        <taxon>Glossata</taxon>
        <taxon>Ditrysia</taxon>
        <taxon>Tineoidea</taxon>
        <taxon>Psychidae</taxon>
        <taxon>Oiketicinae</taxon>
        <taxon>Eumeta</taxon>
    </lineage>
</organism>
<evidence type="ECO:0000313" key="2">
    <source>
        <dbReference type="EMBL" id="GBP64317.1"/>
    </source>
</evidence>
<dbReference type="Proteomes" id="UP000299102">
    <property type="component" value="Unassembled WGS sequence"/>
</dbReference>
<sequence length="133" mass="14602">MHECDRDSGRRNLHVPSRESTLLGNTDKEGLGKQFEWLNKNSTVLAERRTGSCRTNTPGDEFVSGTRGPARVTDELSALRQHRNDRFLVFPLKPLRARKAAIAERRATCACVAGNVGPELAGIAVKYLSIAGI</sequence>
<gene>
    <name evidence="2" type="ORF">EVAR_88270_1</name>
</gene>
<comment type="caution">
    <text evidence="2">The sequence shown here is derived from an EMBL/GenBank/DDBJ whole genome shotgun (WGS) entry which is preliminary data.</text>
</comment>
<dbReference type="AlphaFoldDB" id="A0A4C1XPZ4"/>
<reference evidence="2 3" key="1">
    <citation type="journal article" date="2019" name="Commun. Biol.">
        <title>The bagworm genome reveals a unique fibroin gene that provides high tensile strength.</title>
        <authorList>
            <person name="Kono N."/>
            <person name="Nakamura H."/>
            <person name="Ohtoshi R."/>
            <person name="Tomita M."/>
            <person name="Numata K."/>
            <person name="Arakawa K."/>
        </authorList>
    </citation>
    <scope>NUCLEOTIDE SEQUENCE [LARGE SCALE GENOMIC DNA]</scope>
</reference>
<feature type="compositionally biased region" description="Basic and acidic residues" evidence="1">
    <location>
        <begin position="1"/>
        <end position="10"/>
    </location>
</feature>
<evidence type="ECO:0000313" key="3">
    <source>
        <dbReference type="Proteomes" id="UP000299102"/>
    </source>
</evidence>
<name>A0A4C1XPZ4_EUMVA</name>
<accession>A0A4C1XPZ4</accession>
<protein>
    <submittedName>
        <fullName evidence="2">Uncharacterized protein</fullName>
    </submittedName>
</protein>